<feature type="compositionally biased region" description="Acidic residues" evidence="6">
    <location>
        <begin position="22"/>
        <end position="33"/>
    </location>
</feature>
<evidence type="ECO:0000259" key="7">
    <source>
        <dbReference type="SMART" id="SM00446"/>
    </source>
</evidence>
<dbReference type="PANTHER" id="PTHR45973">
    <property type="entry name" value="PROTEIN PHOSPHATASE 1 REGULATORY SUBUNIT SDS22-RELATED"/>
    <property type="match status" value="1"/>
</dbReference>
<dbReference type="InterPro" id="IPR050576">
    <property type="entry name" value="Cilia_flagella_integrity"/>
</dbReference>
<keyword evidence="3" id="KW-0677">Repeat</keyword>
<protein>
    <recommendedName>
        <fullName evidence="7">U2A'/phosphoprotein 32 family A C-terminal domain-containing protein</fullName>
    </recommendedName>
</protein>
<dbReference type="Pfam" id="PF13855">
    <property type="entry name" value="LRR_8"/>
    <property type="match status" value="1"/>
</dbReference>
<feature type="compositionally biased region" description="Basic and acidic residues" evidence="6">
    <location>
        <begin position="625"/>
        <end position="643"/>
    </location>
</feature>
<dbReference type="Pfam" id="PF13300">
    <property type="entry name" value="DUF4078"/>
    <property type="match status" value="1"/>
</dbReference>
<accession>A0A8H6TGG8</accession>
<evidence type="ECO:0000256" key="1">
    <source>
        <dbReference type="ARBA" id="ARBA00004123"/>
    </source>
</evidence>
<dbReference type="SMART" id="SM00446">
    <property type="entry name" value="LRRcap"/>
    <property type="match status" value="1"/>
</dbReference>
<comment type="similarity">
    <text evidence="5">Belongs to the SDS22 family.</text>
</comment>
<evidence type="ECO:0000256" key="6">
    <source>
        <dbReference type="SAM" id="MobiDB-lite"/>
    </source>
</evidence>
<dbReference type="EMBL" id="JACAZE010000005">
    <property type="protein sequence ID" value="KAF7316881.1"/>
    <property type="molecule type" value="Genomic_DNA"/>
</dbReference>
<name>A0A8H6TGG8_MYCCL</name>
<evidence type="ECO:0000313" key="9">
    <source>
        <dbReference type="Proteomes" id="UP000613580"/>
    </source>
</evidence>
<proteinExistence type="inferred from homology"/>
<evidence type="ECO:0000256" key="4">
    <source>
        <dbReference type="ARBA" id="ARBA00023242"/>
    </source>
</evidence>
<dbReference type="Gene3D" id="3.80.10.10">
    <property type="entry name" value="Ribonuclease Inhibitor"/>
    <property type="match status" value="2"/>
</dbReference>
<dbReference type="OrthoDB" id="266138at2759"/>
<dbReference type="InterPro" id="IPR032675">
    <property type="entry name" value="LRR_dom_sf"/>
</dbReference>
<dbReference type="SMART" id="SM00365">
    <property type="entry name" value="LRR_SD22"/>
    <property type="match status" value="9"/>
</dbReference>
<dbReference type="PROSITE" id="PS51450">
    <property type="entry name" value="LRR"/>
    <property type="match status" value="8"/>
</dbReference>
<keyword evidence="9" id="KW-1185">Reference proteome</keyword>
<comment type="caution">
    <text evidence="8">The sequence shown here is derived from an EMBL/GenBank/DDBJ whole genome shotgun (WGS) entry which is preliminary data.</text>
</comment>
<dbReference type="Proteomes" id="UP000613580">
    <property type="component" value="Unassembled WGS sequence"/>
</dbReference>
<dbReference type="InterPro" id="IPR025875">
    <property type="entry name" value="Leu-rich_rpt_4"/>
</dbReference>
<feature type="region of interest" description="Disordered" evidence="6">
    <location>
        <begin position="568"/>
        <end position="688"/>
    </location>
</feature>
<keyword evidence="4" id="KW-0539">Nucleus</keyword>
<dbReference type="GO" id="GO:0005634">
    <property type="term" value="C:nucleus"/>
    <property type="evidence" value="ECO:0007669"/>
    <property type="project" value="UniProtKB-SubCell"/>
</dbReference>
<evidence type="ECO:0000256" key="3">
    <source>
        <dbReference type="ARBA" id="ARBA00022737"/>
    </source>
</evidence>
<feature type="compositionally biased region" description="Basic and acidic residues" evidence="6">
    <location>
        <begin position="576"/>
        <end position="598"/>
    </location>
</feature>
<evidence type="ECO:0000256" key="5">
    <source>
        <dbReference type="ARBA" id="ARBA00023460"/>
    </source>
</evidence>
<sequence length="706" mass="78785">MSNEDAPEPSAPEKIARVVLPDPEEPESDEEPQEAFIDEERDFLAELPDDTEDLELVHLRIGTLAPLRLPRFAAHLKKLCLRQNFISRLDPEIFHTLTGLQELDLYDNKVKHLDDALDMLAELSVLDLSFNLIKSVPEALQHLPSLQTVYFVQNRISRISNLQSCAALRSLELGGNRIRKIENLDALVNLEELWLGKNKITKLENLSTLKKLRILSLQSNRITKLENLAELDSLEELYLSHNGVERMEGLEENTKLTTLDLGNNFIPEIENISHLSNLEELWISGNKIPTLHALDSQLKNISSLRTLYLEGNPCQTNDMAGYRRKIILALPQLTQIDATPRMSSKAKAKGISAGSFLDLKAELSKKEGDFARDKAAGKSTYVVGGVKRPDKKPTVWARQNKGVTGRAIRDTELEAISKPTLESARAALERKAKIYDKLKKGQTGGLSDKQYDALLVDFDSKTMDRYESDSDDIDESLVDDPVVEYEDEFGRLRTARRSEVPRNLAPAAKEDDHDSDEDLVIRNPVGHFPVYRPSAERVAQIEKDHAEENNPLGVHYDASGENRAKGAGFYQFSGDEETRKAQMEELKAAREETQKSRVESGAVDALPGQAEGMRDADSVSGSRSRAMEKRKREIEERRKLLDAKRRKVGVGGPSSAPQPSAHETALPDPFAALEGSSKKSKAKAADSAADTFLAQLEQDFLSGKRK</sequence>
<dbReference type="InterPro" id="IPR003591">
    <property type="entry name" value="Leu-rich_rpt_typical-subtyp"/>
</dbReference>
<feature type="domain" description="U2A'/phosphoprotein 32 family A C-terminal" evidence="7">
    <location>
        <begin position="319"/>
        <end position="337"/>
    </location>
</feature>
<evidence type="ECO:0000256" key="2">
    <source>
        <dbReference type="ARBA" id="ARBA00022614"/>
    </source>
</evidence>
<dbReference type="InterPro" id="IPR001611">
    <property type="entry name" value="Leu-rich_rpt"/>
</dbReference>
<dbReference type="PANTHER" id="PTHR45973:SF23">
    <property type="entry name" value="PROTEIN PHOSPHATASE 1 REGULATORY SUBUNIT 7"/>
    <property type="match status" value="1"/>
</dbReference>
<dbReference type="InterPro" id="IPR003603">
    <property type="entry name" value="U2A'_phosphoprotein32A_C"/>
</dbReference>
<evidence type="ECO:0000313" key="8">
    <source>
        <dbReference type="EMBL" id="KAF7316881.1"/>
    </source>
</evidence>
<dbReference type="SMART" id="SM00369">
    <property type="entry name" value="LRR_TYP"/>
    <property type="match status" value="8"/>
</dbReference>
<feature type="region of interest" description="Disordered" evidence="6">
    <location>
        <begin position="1"/>
        <end position="33"/>
    </location>
</feature>
<gene>
    <name evidence="8" type="ORF">HMN09_00421900</name>
</gene>
<dbReference type="AlphaFoldDB" id="A0A8H6TGG8"/>
<keyword evidence="2" id="KW-0433">Leucine-rich repeat</keyword>
<dbReference type="Pfam" id="PF12799">
    <property type="entry name" value="LRR_4"/>
    <property type="match status" value="3"/>
</dbReference>
<comment type="subcellular location">
    <subcellularLocation>
        <location evidence="1">Nucleus</location>
    </subcellularLocation>
</comment>
<reference evidence="8" key="1">
    <citation type="submission" date="2020-05" db="EMBL/GenBank/DDBJ databases">
        <title>Mycena genomes resolve the evolution of fungal bioluminescence.</title>
        <authorList>
            <person name="Tsai I.J."/>
        </authorList>
    </citation>
    <scope>NUCLEOTIDE SEQUENCE</scope>
    <source>
        <strain evidence="8">110903Hualien_Pintung</strain>
    </source>
</reference>
<dbReference type="SUPFAM" id="SSF52058">
    <property type="entry name" value="L domain-like"/>
    <property type="match status" value="1"/>
</dbReference>
<organism evidence="8 9">
    <name type="scientific">Mycena chlorophos</name>
    <name type="common">Agaric fungus</name>
    <name type="synonym">Agaricus chlorophos</name>
    <dbReference type="NCBI Taxonomy" id="658473"/>
    <lineage>
        <taxon>Eukaryota</taxon>
        <taxon>Fungi</taxon>
        <taxon>Dikarya</taxon>
        <taxon>Basidiomycota</taxon>
        <taxon>Agaricomycotina</taxon>
        <taxon>Agaricomycetes</taxon>
        <taxon>Agaricomycetidae</taxon>
        <taxon>Agaricales</taxon>
        <taxon>Marasmiineae</taxon>
        <taxon>Mycenaceae</taxon>
        <taxon>Mycena</taxon>
    </lineage>
</organism>